<dbReference type="PROSITE" id="PS00108">
    <property type="entry name" value="PROTEIN_KINASE_ST"/>
    <property type="match status" value="1"/>
</dbReference>
<name>A0A8T0IYS4_CERPU</name>
<keyword evidence="5" id="KW-0418">Kinase</keyword>
<keyword evidence="3" id="KW-0808">Transferase</keyword>
<dbReference type="Gene3D" id="3.30.200.20">
    <property type="entry name" value="Phosphorylase Kinase, domain 1"/>
    <property type="match status" value="1"/>
</dbReference>
<keyword evidence="6 7" id="KW-0067">ATP-binding</keyword>
<evidence type="ECO:0000256" key="3">
    <source>
        <dbReference type="ARBA" id="ARBA00022679"/>
    </source>
</evidence>
<evidence type="ECO:0000256" key="6">
    <source>
        <dbReference type="ARBA" id="ARBA00022840"/>
    </source>
</evidence>
<keyword evidence="11" id="KW-1185">Reference proteome</keyword>
<keyword evidence="1" id="KW-0723">Serine/threonine-protein kinase</keyword>
<keyword evidence="2" id="KW-0597">Phosphoprotein</keyword>
<evidence type="ECO:0000256" key="7">
    <source>
        <dbReference type="PROSITE-ProRule" id="PRU10141"/>
    </source>
</evidence>
<gene>
    <name evidence="10" type="ORF">KC19_2G198300</name>
</gene>
<dbReference type="Gene3D" id="1.10.510.10">
    <property type="entry name" value="Transferase(Phosphotransferase) domain 1"/>
    <property type="match status" value="2"/>
</dbReference>
<dbReference type="InterPro" id="IPR008271">
    <property type="entry name" value="Ser/Thr_kinase_AS"/>
</dbReference>
<dbReference type="AlphaFoldDB" id="A0A8T0IYS4"/>
<dbReference type="InterPro" id="IPR000719">
    <property type="entry name" value="Prot_kinase_dom"/>
</dbReference>
<sequence length="1080" mass="122657">MAEGESMNHPLGLPPETQVSSKGAGKAVGMEKLDTYLKLTKHYMEAVQGMSSPKFNNEQCGYLIGKLEAVVHSASSFLKDSQAQPLDSCSIMDIARWVETFKLMLALARQVEGFVQGCCKNAWMQAAMTLANVAEYVSSLGFNLELCRIALSKKHTTGSLTSDEVDKLNKDETEIVEKKALVDAESLLKEATLELNSSKAEDCNLAKYLLHRLVRVGPKPNISDDDDNVLVKLFEWVTSGKKVKQLGRGGSAQVYKVMWFGTPVAKKTFHGPRNEEFLQEVKILSQLCHPNITSMFCCHVNKRSCSIIMELMDGNLHDLMQSRLEENSDSPPFSILEGVDIMLQVGEGVNYLHGKRIVHRDLKSLNILVKSVEVTELHLGYVQAKVVDFGLSKTKESSTTCSNMTYNIGTSRWMAPEVMKLVPSSQGGHGGYDSMPKDNYKCDIYSFALVCFEILTGEVPFQGEGTPKDIKKKVLEGLRPKLPDHCPSMLKDLIEKCWSQDPTKRPSIGDVCSQIRHLKYSLMTSNMFQGCYILHTMEPFEVIYLETKSLPWLKQVQVNIFSPFLKELLAISKGTISINGAQLFHSYEKVMERSVYCTAKLESSQPSSSAATNCYKEELLHITHLVRFMDKEFVEIKHMYADMEWKRCVTWEMLWAFFPQGERVVYHDKLTDKSILGVVSRTNYQDTQQGPMLFVKVINLPDSVTKRDSNSQIWRKYVFNKILHFPSKRKEEETWNKYVIITVPKFEGSWAICSLDIHPVRFEEDLEVSKYSFLHCRRMSIKEITECTNNIGPYSWMSGSYCTYGRVYYAQLQDRLAAIKVLNESAQPSSEFLLQLSHVSRLKHENVVELIGYRLDREMRVLAYEYTMLGSLHRILHGVHRTGPVLSWMERVKIAVGAARGLEYLHEKAIVHRGIRSRNILLYDSHCAKIDGFNFSNPEAFCKEVDLGYYRAYHPPEFATTGRWFQWTDVYGFGVVLLELLTGQDPVHVYKNSRGPRGQPYLVAWVIQKLKSLSMWKQVVDPKLGSEYPVNGVEEMALIAALCVQHERARRPSMSVVVKRLQTLLSADLLDDGKAKNVSV</sequence>
<dbReference type="InterPro" id="IPR054289">
    <property type="entry name" value="DUF7025"/>
</dbReference>
<evidence type="ECO:0000256" key="8">
    <source>
        <dbReference type="SAM" id="MobiDB-lite"/>
    </source>
</evidence>
<dbReference type="Pfam" id="PF00069">
    <property type="entry name" value="Pkinase"/>
    <property type="match status" value="1"/>
</dbReference>
<evidence type="ECO:0000256" key="4">
    <source>
        <dbReference type="ARBA" id="ARBA00022741"/>
    </source>
</evidence>
<evidence type="ECO:0000256" key="1">
    <source>
        <dbReference type="ARBA" id="ARBA00022527"/>
    </source>
</evidence>
<reference evidence="10" key="1">
    <citation type="submission" date="2020-06" db="EMBL/GenBank/DDBJ databases">
        <title>WGS assembly of Ceratodon purpureus strain R40.</title>
        <authorList>
            <person name="Carey S.B."/>
            <person name="Jenkins J."/>
            <person name="Shu S."/>
            <person name="Lovell J.T."/>
            <person name="Sreedasyam A."/>
            <person name="Maumus F."/>
            <person name="Tiley G.P."/>
            <person name="Fernandez-Pozo N."/>
            <person name="Barry K."/>
            <person name="Chen C."/>
            <person name="Wang M."/>
            <person name="Lipzen A."/>
            <person name="Daum C."/>
            <person name="Saski C.A."/>
            <person name="Payton A.C."/>
            <person name="Mcbreen J.C."/>
            <person name="Conrad R.E."/>
            <person name="Kollar L.M."/>
            <person name="Olsson S."/>
            <person name="Huttunen S."/>
            <person name="Landis J.B."/>
            <person name="Wickett N.J."/>
            <person name="Johnson M.G."/>
            <person name="Rensing S.A."/>
            <person name="Grimwood J."/>
            <person name="Schmutz J."/>
            <person name="Mcdaniel S.F."/>
        </authorList>
    </citation>
    <scope>NUCLEOTIDE SEQUENCE</scope>
    <source>
        <strain evidence="10">R40</strain>
    </source>
</reference>
<feature type="region of interest" description="Disordered" evidence="8">
    <location>
        <begin position="1"/>
        <end position="24"/>
    </location>
</feature>
<evidence type="ECO:0000313" key="11">
    <source>
        <dbReference type="Proteomes" id="UP000822688"/>
    </source>
</evidence>
<keyword evidence="4 7" id="KW-0547">Nucleotide-binding</keyword>
<protein>
    <recommendedName>
        <fullName evidence="9">Protein kinase domain-containing protein</fullName>
    </recommendedName>
</protein>
<dbReference type="GO" id="GO:0004674">
    <property type="term" value="F:protein serine/threonine kinase activity"/>
    <property type="evidence" value="ECO:0007669"/>
    <property type="project" value="UniProtKB-KW"/>
</dbReference>
<dbReference type="SUPFAM" id="SSF56112">
    <property type="entry name" value="Protein kinase-like (PK-like)"/>
    <property type="match status" value="2"/>
</dbReference>
<evidence type="ECO:0000256" key="5">
    <source>
        <dbReference type="ARBA" id="ARBA00022777"/>
    </source>
</evidence>
<dbReference type="GO" id="GO:0005524">
    <property type="term" value="F:ATP binding"/>
    <property type="evidence" value="ECO:0007669"/>
    <property type="project" value="UniProtKB-UniRule"/>
</dbReference>
<dbReference type="InterPro" id="IPR001245">
    <property type="entry name" value="Ser-Thr/Tyr_kinase_cat_dom"/>
</dbReference>
<dbReference type="Proteomes" id="UP000822688">
    <property type="component" value="Chromosome 2"/>
</dbReference>
<accession>A0A8T0IYS4</accession>
<organism evidence="10 11">
    <name type="scientific">Ceratodon purpureus</name>
    <name type="common">Fire moss</name>
    <name type="synonym">Dicranum purpureum</name>
    <dbReference type="NCBI Taxonomy" id="3225"/>
    <lineage>
        <taxon>Eukaryota</taxon>
        <taxon>Viridiplantae</taxon>
        <taxon>Streptophyta</taxon>
        <taxon>Embryophyta</taxon>
        <taxon>Bryophyta</taxon>
        <taxon>Bryophytina</taxon>
        <taxon>Bryopsida</taxon>
        <taxon>Dicranidae</taxon>
        <taxon>Pseudoditrichales</taxon>
        <taxon>Ditrichaceae</taxon>
        <taxon>Ceratodon</taxon>
    </lineage>
</organism>
<dbReference type="PROSITE" id="PS00107">
    <property type="entry name" value="PROTEIN_KINASE_ATP"/>
    <property type="match status" value="1"/>
</dbReference>
<dbReference type="PANTHER" id="PTHR47983:SF3">
    <property type="entry name" value="OS05G0135800 PROTEIN"/>
    <property type="match status" value="1"/>
</dbReference>
<dbReference type="InterPro" id="IPR052101">
    <property type="entry name" value="Plant_StressResp_Kinase"/>
</dbReference>
<feature type="domain" description="Protein kinase" evidence="9">
    <location>
        <begin position="240"/>
        <end position="520"/>
    </location>
</feature>
<dbReference type="PROSITE" id="PS50011">
    <property type="entry name" value="PROTEIN_KINASE_DOM"/>
    <property type="match status" value="2"/>
</dbReference>
<dbReference type="InterPro" id="IPR017441">
    <property type="entry name" value="Protein_kinase_ATP_BS"/>
</dbReference>
<dbReference type="Pfam" id="PF22942">
    <property type="entry name" value="DUF7025"/>
    <property type="match status" value="1"/>
</dbReference>
<comment type="caution">
    <text evidence="10">The sequence shown here is derived from an EMBL/GenBank/DDBJ whole genome shotgun (WGS) entry which is preliminary data.</text>
</comment>
<dbReference type="EMBL" id="CM026422">
    <property type="protein sequence ID" value="KAG0587878.1"/>
    <property type="molecule type" value="Genomic_DNA"/>
</dbReference>
<dbReference type="InterPro" id="IPR011009">
    <property type="entry name" value="Kinase-like_dom_sf"/>
</dbReference>
<evidence type="ECO:0000256" key="2">
    <source>
        <dbReference type="ARBA" id="ARBA00022553"/>
    </source>
</evidence>
<dbReference type="SMART" id="SM00220">
    <property type="entry name" value="S_TKc"/>
    <property type="match status" value="1"/>
</dbReference>
<dbReference type="CDD" id="cd13999">
    <property type="entry name" value="STKc_MAP3K-like"/>
    <property type="match status" value="1"/>
</dbReference>
<proteinExistence type="predicted"/>
<dbReference type="PANTHER" id="PTHR47983">
    <property type="entry name" value="PTO-INTERACTING PROTEIN 1-LIKE"/>
    <property type="match status" value="1"/>
</dbReference>
<dbReference type="Pfam" id="PF07714">
    <property type="entry name" value="PK_Tyr_Ser-Thr"/>
    <property type="match status" value="1"/>
</dbReference>
<evidence type="ECO:0000313" key="10">
    <source>
        <dbReference type="EMBL" id="KAG0587878.1"/>
    </source>
</evidence>
<feature type="binding site" evidence="7">
    <location>
        <position position="267"/>
    </location>
    <ligand>
        <name>ATP</name>
        <dbReference type="ChEBI" id="CHEBI:30616"/>
    </ligand>
</feature>
<feature type="domain" description="Protein kinase" evidence="9">
    <location>
        <begin position="793"/>
        <end position="1065"/>
    </location>
</feature>
<evidence type="ECO:0000259" key="9">
    <source>
        <dbReference type="PROSITE" id="PS50011"/>
    </source>
</evidence>